<evidence type="ECO:0000256" key="3">
    <source>
        <dbReference type="PROSITE-ProRule" id="PRU00209"/>
    </source>
</evidence>
<proteinExistence type="predicted"/>
<dbReference type="InterPro" id="IPR008231">
    <property type="entry name" value="CsaA"/>
</dbReference>
<keyword evidence="6" id="KW-1185">Reference proteome</keyword>
<organism evidence="5 6">
    <name type="scientific">Azospirillum thermophilum</name>
    <dbReference type="NCBI Taxonomy" id="2202148"/>
    <lineage>
        <taxon>Bacteria</taxon>
        <taxon>Pseudomonadati</taxon>
        <taxon>Pseudomonadota</taxon>
        <taxon>Alphaproteobacteria</taxon>
        <taxon>Rhodospirillales</taxon>
        <taxon>Azospirillaceae</taxon>
        <taxon>Azospirillum</taxon>
    </lineage>
</organism>
<dbReference type="InterPro" id="IPR002547">
    <property type="entry name" value="tRNA-bd_dom"/>
</dbReference>
<dbReference type="NCBIfam" id="NF007494">
    <property type="entry name" value="PRK10089.1-3"/>
    <property type="match status" value="1"/>
</dbReference>
<dbReference type="KEGG" id="azz:DEW08_13420"/>
<sequence>MTSTDGSKTAPISYDDFLKVDIRVGTITAAEPFPEARKPAYKLTIDFGPGIGARRSSAQITTHYVLEELVGRQVLAVVNFPPKRIGPFTSEVLCLGLPDAEGAVILVGPGKPVPDGGRLY</sequence>
<dbReference type="Pfam" id="PF01588">
    <property type="entry name" value="tRNA_bind"/>
    <property type="match status" value="1"/>
</dbReference>
<evidence type="ECO:0000313" key="5">
    <source>
        <dbReference type="EMBL" id="AWK87094.1"/>
    </source>
</evidence>
<dbReference type="CDD" id="cd02798">
    <property type="entry name" value="tRNA_bind_CsaA"/>
    <property type="match status" value="1"/>
</dbReference>
<evidence type="ECO:0000256" key="1">
    <source>
        <dbReference type="ARBA" id="ARBA00022555"/>
    </source>
</evidence>
<gene>
    <name evidence="5" type="ORF">DEW08_13420</name>
</gene>
<evidence type="ECO:0000259" key="4">
    <source>
        <dbReference type="PROSITE" id="PS50886"/>
    </source>
</evidence>
<protein>
    <submittedName>
        <fullName evidence="5">tRNA-binding protein</fullName>
    </submittedName>
</protein>
<evidence type="ECO:0000256" key="2">
    <source>
        <dbReference type="ARBA" id="ARBA00022884"/>
    </source>
</evidence>
<keyword evidence="1 3" id="KW-0820">tRNA-binding</keyword>
<reference evidence="6" key="1">
    <citation type="submission" date="2018-05" db="EMBL/GenBank/DDBJ databases">
        <title>Azospirillum thermophila sp. nov., a novel isolated from hot spring.</title>
        <authorList>
            <person name="Zhao Z."/>
        </authorList>
    </citation>
    <scope>NUCLEOTIDE SEQUENCE [LARGE SCALE GENOMIC DNA]</scope>
    <source>
        <strain evidence="6">CFH 70021</strain>
    </source>
</reference>
<dbReference type="NCBIfam" id="TIGR02222">
    <property type="entry name" value="chap_CsaA"/>
    <property type="match status" value="1"/>
</dbReference>
<dbReference type="RefSeq" id="WP_109327871.1">
    <property type="nucleotide sequence ID" value="NZ_CP029353.1"/>
</dbReference>
<dbReference type="FunFam" id="2.40.50.140:FF:000165">
    <property type="entry name" value="Chaperone CsaA"/>
    <property type="match status" value="1"/>
</dbReference>
<dbReference type="InterPro" id="IPR051270">
    <property type="entry name" value="Tyrosine-tRNA_ligase_regulator"/>
</dbReference>
<accession>A0A2S2CRF1</accession>
<dbReference type="GO" id="GO:0000049">
    <property type="term" value="F:tRNA binding"/>
    <property type="evidence" value="ECO:0007669"/>
    <property type="project" value="UniProtKB-UniRule"/>
</dbReference>
<dbReference type="OrthoDB" id="9794564at2"/>
<dbReference type="SUPFAM" id="SSF50249">
    <property type="entry name" value="Nucleic acid-binding proteins"/>
    <property type="match status" value="1"/>
</dbReference>
<dbReference type="PANTHER" id="PTHR11586">
    <property type="entry name" value="TRNA-AMINOACYLATION COFACTOR ARC1 FAMILY MEMBER"/>
    <property type="match status" value="1"/>
</dbReference>
<dbReference type="Proteomes" id="UP000245629">
    <property type="component" value="Chromosome 2"/>
</dbReference>
<keyword evidence="2 3" id="KW-0694">RNA-binding</keyword>
<dbReference type="InterPro" id="IPR012340">
    <property type="entry name" value="NA-bd_OB-fold"/>
</dbReference>
<dbReference type="EMBL" id="CP029353">
    <property type="protein sequence ID" value="AWK87094.1"/>
    <property type="molecule type" value="Genomic_DNA"/>
</dbReference>
<dbReference type="PROSITE" id="PS50886">
    <property type="entry name" value="TRBD"/>
    <property type="match status" value="1"/>
</dbReference>
<dbReference type="PANTHER" id="PTHR11586:SF37">
    <property type="entry name" value="TRNA-BINDING DOMAIN-CONTAINING PROTEIN"/>
    <property type="match status" value="1"/>
</dbReference>
<dbReference type="Gene3D" id="2.40.50.140">
    <property type="entry name" value="Nucleic acid-binding proteins"/>
    <property type="match status" value="1"/>
</dbReference>
<feature type="domain" description="TRNA-binding" evidence="4">
    <location>
        <begin position="16"/>
        <end position="120"/>
    </location>
</feature>
<name>A0A2S2CRF1_9PROT</name>
<evidence type="ECO:0000313" key="6">
    <source>
        <dbReference type="Proteomes" id="UP000245629"/>
    </source>
</evidence>
<dbReference type="AlphaFoldDB" id="A0A2S2CRF1"/>
<dbReference type="NCBIfam" id="NF007495">
    <property type="entry name" value="PRK10089.1-4"/>
    <property type="match status" value="1"/>
</dbReference>